<dbReference type="InterPro" id="IPR016024">
    <property type="entry name" value="ARM-type_fold"/>
</dbReference>
<proteinExistence type="inferred from homology"/>
<sequence length="945" mass="103286">MQERKKSKNATENEDALVKQIEQAAIKAFVPDEDVPSMPRSEFEHLISSTPVFPLMKALNALIKPGRVPDGIRPHLMKVLTELPQRPGGVEASLEFVFSVHPSSTVMPSEAAVPQRRGGNITMESLKMATNILSIPPVDVDAREWYQSIAPQLFALLDGKDPDLIKAAAYVIGFGILGRRKFGSRGSAGWNIFARSILIQINPSMDAHLQSNPREPIWPLTSSGSTDESISIVRSAVLVGPDELASALRCLSSLLNSHPNPGLTARLLHPILPHLWALSSWPDQDEDIASRYSNPARNLLKTLLKLSKDVEDLRQLVDNLLYRGESNEAVFQWEYERVAGGGIRVRWLQAGHHAEQRGLDIGELESKVNAFVQLLQSLKSDSEISAMFLILLQDSLAKREGSHQIKIQVYEEQPSDPTSALIKAKVLQKMMEVMPNRLVSDPKNLLDLASGMLSRFESAMESDDLTAVALSLLNLVVTAPEFKKSNIDSAVLASIESSLNTISKAQDPDVSQTAHNISLLLTYRDAMDDPSEQISAPTDQQVEDRKSYQLAMQYITDPDSLPPVRSEGLNLLSSLIQANSPILDIPTVLALLSSLLGDDEDYTYLRVIKLFTQLATRHPRSVTKELLEHYVDSHERANTDTRLRFGEALTQVIQRLGETFTAETAALIAEALLATAGRRGRRPKTERRQALQARAQARKHKEASDAWGGEVPDLGDDDTDDDDDDKAKKKEKEEKRVREEAIAQIVGGWESKRGHEDLRIRASALAAVATALETNIAGLGAALAEAAVALSLDILTLERGPEAGILRRAAVIVIYRFVRALADAREAGRELEVGFGLTDASRADMARVLKYVAQTDNDGLVQSNASEVVACLDSWALTTALMPEARRGVHGGSAGTLSQLAGLNISAPNLSPTLRFQQEGPSPGLNSGLGLGSMAKGRPRIEEVE</sequence>
<comment type="similarity">
    <text evidence="1">Belongs to the Tango6 family.</text>
</comment>
<dbReference type="InterPro" id="IPR039600">
    <property type="entry name" value="TANGO6/Rtp1"/>
</dbReference>
<feature type="domain" description="RNA polymerase II assembly factor Rtp1 C-terminal" evidence="4">
    <location>
        <begin position="548"/>
        <end position="659"/>
    </location>
</feature>
<evidence type="ECO:0000256" key="1">
    <source>
        <dbReference type="ARBA" id="ARBA00005724"/>
    </source>
</evidence>
<organism evidence="5 6">
    <name type="scientific">Diatrype stigma</name>
    <dbReference type="NCBI Taxonomy" id="117547"/>
    <lineage>
        <taxon>Eukaryota</taxon>
        <taxon>Fungi</taxon>
        <taxon>Dikarya</taxon>
        <taxon>Ascomycota</taxon>
        <taxon>Pezizomycotina</taxon>
        <taxon>Sordariomycetes</taxon>
        <taxon>Xylariomycetidae</taxon>
        <taxon>Xylariales</taxon>
        <taxon>Diatrypaceae</taxon>
        <taxon>Diatrype</taxon>
    </lineage>
</organism>
<evidence type="ECO:0000259" key="3">
    <source>
        <dbReference type="Pfam" id="PF10304"/>
    </source>
</evidence>
<dbReference type="SUPFAM" id="SSF48371">
    <property type="entry name" value="ARM repeat"/>
    <property type="match status" value="1"/>
</dbReference>
<gene>
    <name evidence="5" type="ORF">SLS62_004209</name>
</gene>
<comment type="caution">
    <text evidence="5">The sequence shown here is derived from an EMBL/GenBank/DDBJ whole genome shotgun (WGS) entry which is preliminary data.</text>
</comment>
<feature type="compositionally biased region" description="Acidic residues" evidence="2">
    <location>
        <begin position="713"/>
        <end position="724"/>
    </location>
</feature>
<feature type="region of interest" description="Disordered" evidence="2">
    <location>
        <begin position="678"/>
        <end position="734"/>
    </location>
</feature>
<dbReference type="InterPro" id="IPR019414">
    <property type="entry name" value="Rtp1_C2"/>
</dbReference>
<dbReference type="Pfam" id="PF10363">
    <property type="entry name" value="RTP1_C1"/>
    <property type="match status" value="1"/>
</dbReference>
<dbReference type="PANTHER" id="PTHR20959">
    <property type="entry name" value="TRANSPORT AND GOLGI ORGANIZATION PROTEIN 6 FAMILY MEMBER"/>
    <property type="match status" value="1"/>
</dbReference>
<dbReference type="PANTHER" id="PTHR20959:SF1">
    <property type="entry name" value="TRANSPORT AND GOLGI ORGANIZATION PROTEIN 6 HOMOLOG"/>
    <property type="match status" value="1"/>
</dbReference>
<evidence type="ECO:0000313" key="5">
    <source>
        <dbReference type="EMBL" id="KAK7753843.1"/>
    </source>
</evidence>
<feature type="domain" description="RNA polymerase II assembly factor Rtp1 C-terminal" evidence="3">
    <location>
        <begin position="842"/>
        <end position="873"/>
    </location>
</feature>
<keyword evidence="6" id="KW-1185">Reference proteome</keyword>
<feature type="compositionally biased region" description="Basic and acidic residues" evidence="2">
    <location>
        <begin position="725"/>
        <end position="734"/>
    </location>
</feature>
<dbReference type="Proteomes" id="UP001320420">
    <property type="component" value="Unassembled WGS sequence"/>
</dbReference>
<dbReference type="GO" id="GO:0009306">
    <property type="term" value="P:protein secretion"/>
    <property type="evidence" value="ECO:0007669"/>
    <property type="project" value="TreeGrafter"/>
</dbReference>
<reference evidence="5 6" key="1">
    <citation type="submission" date="2024-02" db="EMBL/GenBank/DDBJ databases">
        <title>De novo assembly and annotation of 12 fungi associated with fruit tree decline syndrome in Ontario, Canada.</title>
        <authorList>
            <person name="Sulman M."/>
            <person name="Ellouze W."/>
            <person name="Ilyukhin E."/>
        </authorList>
    </citation>
    <scope>NUCLEOTIDE SEQUENCE [LARGE SCALE GENOMIC DNA]</scope>
    <source>
        <strain evidence="5 6">M11/M66-122</strain>
    </source>
</reference>
<name>A0AAN9YPF0_9PEZI</name>
<protein>
    <submittedName>
        <fullName evidence="5">Uncharacterized protein</fullName>
    </submittedName>
</protein>
<feature type="region of interest" description="Disordered" evidence="2">
    <location>
        <begin position="912"/>
        <end position="945"/>
    </location>
</feature>
<evidence type="ECO:0000259" key="4">
    <source>
        <dbReference type="Pfam" id="PF10363"/>
    </source>
</evidence>
<dbReference type="EMBL" id="JAKJXP020000025">
    <property type="protein sequence ID" value="KAK7753843.1"/>
    <property type="molecule type" value="Genomic_DNA"/>
</dbReference>
<evidence type="ECO:0000256" key="2">
    <source>
        <dbReference type="SAM" id="MobiDB-lite"/>
    </source>
</evidence>
<dbReference type="InterPro" id="IPR019451">
    <property type="entry name" value="Rtp1_C1"/>
</dbReference>
<dbReference type="Pfam" id="PF10304">
    <property type="entry name" value="RTP1_C2"/>
    <property type="match status" value="1"/>
</dbReference>
<accession>A0AAN9YPF0</accession>
<dbReference type="AlphaFoldDB" id="A0AAN9YPF0"/>
<evidence type="ECO:0000313" key="6">
    <source>
        <dbReference type="Proteomes" id="UP001320420"/>
    </source>
</evidence>